<dbReference type="EMBL" id="BMVF01000001">
    <property type="protein sequence ID" value="GHD84284.1"/>
    <property type="molecule type" value="Genomic_DNA"/>
</dbReference>
<dbReference type="InterPro" id="IPR018744">
    <property type="entry name" value="DUF2293"/>
</dbReference>
<protein>
    <recommendedName>
        <fullName evidence="2">DUF2293 domain-containing protein</fullName>
    </recommendedName>
</protein>
<gene>
    <name evidence="3" type="ORF">GCM10010508_03750</name>
</gene>
<dbReference type="PANTHER" id="PTHR38113">
    <property type="match status" value="1"/>
</dbReference>
<comment type="caution">
    <text evidence="3">The sequence shown here is derived from an EMBL/GenBank/DDBJ whole genome shotgun (WGS) entry which is preliminary data.</text>
</comment>
<name>A0A919CUI7_9ACTN</name>
<feature type="domain" description="DUF2293" evidence="2">
    <location>
        <begin position="192"/>
        <end position="277"/>
    </location>
</feature>
<evidence type="ECO:0000259" key="2">
    <source>
        <dbReference type="Pfam" id="PF10056"/>
    </source>
</evidence>
<dbReference type="PANTHER" id="PTHR38113:SF2">
    <property type="entry name" value="DUF2293 DOMAIN-CONTAINING PROTEIN"/>
    <property type="match status" value="1"/>
</dbReference>
<sequence length="306" mass="32960">MMRQVRPVAHRAAQRGAERAAQRGAERAAQPGAERAAQRGAQSCAPGRTPGNEPGMTSTSLPRAGLVVVQPLRRKYCARCRRGPQALLVLEDGAPRCPDCADLGHLVFLPRGDTALTRRAREESTLWAVVVRFNRRKGRYERQGLLVEEGALTRAERRCLADAEARRRRRARDARRRAAQDARFVEAFAAEIRRLYPGCPAERALAVAAHAAERGSGRVGRSAAGRALSESAVTSAVAASVRHRETPYDHLLMAGVPRPEARRRIAPAVESVLRSWREPGAGTRADANSGPGAGAGAGTRAEAEVG</sequence>
<feature type="region of interest" description="Disordered" evidence="1">
    <location>
        <begin position="275"/>
        <end position="306"/>
    </location>
</feature>
<reference evidence="3" key="1">
    <citation type="journal article" date="2014" name="Int. J. Syst. Evol. Microbiol.">
        <title>Complete genome sequence of Corynebacterium casei LMG S-19264T (=DSM 44701T), isolated from a smear-ripened cheese.</title>
        <authorList>
            <consortium name="US DOE Joint Genome Institute (JGI-PGF)"/>
            <person name="Walter F."/>
            <person name="Albersmeier A."/>
            <person name="Kalinowski J."/>
            <person name="Ruckert C."/>
        </authorList>
    </citation>
    <scope>NUCLEOTIDE SEQUENCE</scope>
    <source>
        <strain evidence="3">JCM 4654</strain>
    </source>
</reference>
<dbReference type="AlphaFoldDB" id="A0A919CUI7"/>
<evidence type="ECO:0000256" key="1">
    <source>
        <dbReference type="SAM" id="MobiDB-lite"/>
    </source>
</evidence>
<reference evidence="3" key="2">
    <citation type="submission" date="2020-09" db="EMBL/GenBank/DDBJ databases">
        <authorList>
            <person name="Sun Q."/>
            <person name="Ohkuma M."/>
        </authorList>
    </citation>
    <scope>NUCLEOTIDE SEQUENCE</scope>
    <source>
        <strain evidence="3">JCM 4654</strain>
    </source>
</reference>
<proteinExistence type="predicted"/>
<evidence type="ECO:0000313" key="4">
    <source>
        <dbReference type="Proteomes" id="UP000608955"/>
    </source>
</evidence>
<evidence type="ECO:0000313" key="3">
    <source>
        <dbReference type="EMBL" id="GHD84284.1"/>
    </source>
</evidence>
<keyword evidence="4" id="KW-1185">Reference proteome</keyword>
<feature type="compositionally biased region" description="Basic and acidic residues" evidence="1">
    <location>
        <begin position="16"/>
        <end position="26"/>
    </location>
</feature>
<feature type="compositionally biased region" description="Low complexity" evidence="1">
    <location>
        <begin position="27"/>
        <end position="42"/>
    </location>
</feature>
<feature type="region of interest" description="Disordered" evidence="1">
    <location>
        <begin position="1"/>
        <end position="62"/>
    </location>
</feature>
<dbReference type="Pfam" id="PF10056">
    <property type="entry name" value="DUF2293"/>
    <property type="match status" value="1"/>
</dbReference>
<dbReference type="Proteomes" id="UP000608955">
    <property type="component" value="Unassembled WGS sequence"/>
</dbReference>
<organism evidence="3 4">
    <name type="scientific">Streptomyces naganishii JCM 4654</name>
    <dbReference type="NCBI Taxonomy" id="1306179"/>
    <lineage>
        <taxon>Bacteria</taxon>
        <taxon>Bacillati</taxon>
        <taxon>Actinomycetota</taxon>
        <taxon>Actinomycetes</taxon>
        <taxon>Kitasatosporales</taxon>
        <taxon>Streptomycetaceae</taxon>
        <taxon>Streptomyces</taxon>
    </lineage>
</organism>
<accession>A0A919CUI7</accession>